<dbReference type="InterPro" id="IPR022634">
    <property type="entry name" value="DNA_polIII_beta_N"/>
</dbReference>
<dbReference type="GO" id="GO:0005737">
    <property type="term" value="C:cytoplasm"/>
    <property type="evidence" value="ECO:0007669"/>
    <property type="project" value="UniProtKB-SubCell"/>
</dbReference>
<comment type="subcellular location">
    <subcellularLocation>
        <location evidence="1">Cytoplasm</location>
    </subcellularLocation>
</comment>
<evidence type="ECO:0000313" key="12">
    <source>
        <dbReference type="EMBL" id="MDB7932151.1"/>
    </source>
</evidence>
<dbReference type="PANTHER" id="PTHR30478:SF0">
    <property type="entry name" value="BETA SLIDING CLAMP"/>
    <property type="match status" value="1"/>
</dbReference>
<dbReference type="EMBL" id="JAQLWV010000004">
    <property type="protein sequence ID" value="MDB7932151.1"/>
    <property type="molecule type" value="Genomic_DNA"/>
</dbReference>
<comment type="caution">
    <text evidence="12">The sequence shown here is derived from an EMBL/GenBank/DDBJ whole genome shotgun (WGS) entry which is preliminary data.</text>
</comment>
<dbReference type="GO" id="GO:0003887">
    <property type="term" value="F:DNA-directed DNA polymerase activity"/>
    <property type="evidence" value="ECO:0007669"/>
    <property type="project" value="UniProtKB-KW"/>
</dbReference>
<organism evidence="12 13">
    <name type="scientific">Flavonifractor plautii</name>
    <name type="common">Fusobacterium plautii</name>
    <dbReference type="NCBI Taxonomy" id="292800"/>
    <lineage>
        <taxon>Bacteria</taxon>
        <taxon>Bacillati</taxon>
        <taxon>Bacillota</taxon>
        <taxon>Clostridia</taxon>
        <taxon>Eubacteriales</taxon>
        <taxon>Oscillospiraceae</taxon>
        <taxon>Flavonifractor</taxon>
    </lineage>
</organism>
<dbReference type="Gene3D" id="3.70.10.10">
    <property type="match status" value="1"/>
</dbReference>
<proteinExistence type="inferred from homology"/>
<keyword evidence="3" id="KW-0963">Cytoplasm</keyword>
<evidence type="ECO:0000256" key="8">
    <source>
        <dbReference type="ARBA" id="ARBA00023125"/>
    </source>
</evidence>
<keyword evidence="5" id="KW-0548">Nucleotidyltransferase</keyword>
<evidence type="ECO:0000259" key="10">
    <source>
        <dbReference type="Pfam" id="PF00712"/>
    </source>
</evidence>
<gene>
    <name evidence="12" type="ORF">PNE06_03580</name>
</gene>
<keyword evidence="4" id="KW-0808">Transferase</keyword>
<reference evidence="12" key="1">
    <citation type="submission" date="2023-01" db="EMBL/GenBank/DDBJ databases">
        <title>Human gut microbiome strain richness.</title>
        <authorList>
            <person name="Chen-Liaw A."/>
        </authorList>
    </citation>
    <scope>NUCLEOTIDE SEQUENCE</scope>
    <source>
        <strain evidence="12">1001287st1_F4_1001285I_161205</strain>
    </source>
</reference>
<dbReference type="GO" id="GO:0009360">
    <property type="term" value="C:DNA polymerase III complex"/>
    <property type="evidence" value="ECO:0007669"/>
    <property type="project" value="InterPro"/>
</dbReference>
<evidence type="ECO:0000256" key="3">
    <source>
        <dbReference type="ARBA" id="ARBA00022490"/>
    </source>
</evidence>
<keyword evidence="8" id="KW-0238">DNA-binding</keyword>
<dbReference type="AlphaFoldDB" id="A0AAW6CCA5"/>
<dbReference type="Pfam" id="PF02767">
    <property type="entry name" value="DNA_pol3_beta_2"/>
    <property type="match status" value="1"/>
</dbReference>
<dbReference type="RefSeq" id="WP_195383884.1">
    <property type="nucleotide sequence ID" value="NZ_JADMVZ010000006.1"/>
</dbReference>
<keyword evidence="6" id="KW-0235">DNA replication</keyword>
<dbReference type="InterPro" id="IPR046938">
    <property type="entry name" value="DNA_clamp_sf"/>
</dbReference>
<feature type="domain" description="DNA polymerase III beta sliding clamp N-terminal" evidence="10">
    <location>
        <begin position="1"/>
        <end position="119"/>
    </location>
</feature>
<dbReference type="Gene3D" id="3.10.150.10">
    <property type="entry name" value="DNA Polymerase III, subunit A, domain 2"/>
    <property type="match status" value="1"/>
</dbReference>
<evidence type="ECO:0000256" key="7">
    <source>
        <dbReference type="ARBA" id="ARBA00022932"/>
    </source>
</evidence>
<accession>A0AAW6CCA5</accession>
<evidence type="ECO:0000256" key="9">
    <source>
        <dbReference type="ARBA" id="ARBA00033275"/>
    </source>
</evidence>
<comment type="similarity">
    <text evidence="2">Belongs to the beta sliding clamp family.</text>
</comment>
<feature type="domain" description="DNA polymerase III beta sliding clamp central" evidence="11">
    <location>
        <begin position="137"/>
        <end position="239"/>
    </location>
</feature>
<evidence type="ECO:0000256" key="2">
    <source>
        <dbReference type="ARBA" id="ARBA00010752"/>
    </source>
</evidence>
<sequence length="370" mass="39230">MNITINRMEMLDTARRMASIAPADSPLDVLHGVLLEADAGSGRLALTATSLELALMEQLPCTAVESGTFAIDAQMLTGMVEKLPEDTVEIIHPEGGAAVTLRSGCAHYTVPIWPRSSFPKPEIPFPEDTVKVSGIPDMAKRTVFAVSTENDKPLMRCVNLMFTPQGLQAAGSDGNCIVTARGDTQSVGNISLLIPASSLAKLARITDNDVEFHVGTTGKSIVFFKENFLFSARLMEGSYINTNQLLTAIRNGFTVLTDILDLKSALSSVLCVGAEGKVSLSFDGPALTFYCQGTNASATAPIEVIPLTGNPQGEYWYSAKKLAACLRALSGNVTLGVSQNGMLTLNTQDAIYVQSAMRPPAENAAPAKAA</sequence>
<dbReference type="InterPro" id="IPR001001">
    <property type="entry name" value="DNA_polIII_beta"/>
</dbReference>
<evidence type="ECO:0000313" key="13">
    <source>
        <dbReference type="Proteomes" id="UP001211173"/>
    </source>
</evidence>
<protein>
    <recommendedName>
        <fullName evidence="9">DNA polymerase III subunit beta</fullName>
    </recommendedName>
</protein>
<name>A0AAW6CCA5_FLAPL</name>
<evidence type="ECO:0000256" key="5">
    <source>
        <dbReference type="ARBA" id="ARBA00022695"/>
    </source>
</evidence>
<dbReference type="Pfam" id="PF00712">
    <property type="entry name" value="DNA_pol3_beta"/>
    <property type="match status" value="1"/>
</dbReference>
<dbReference type="GO" id="GO:0003677">
    <property type="term" value="F:DNA binding"/>
    <property type="evidence" value="ECO:0007669"/>
    <property type="project" value="UniProtKB-KW"/>
</dbReference>
<keyword evidence="7" id="KW-0239">DNA-directed DNA polymerase</keyword>
<dbReference type="PANTHER" id="PTHR30478">
    <property type="entry name" value="DNA POLYMERASE III SUBUNIT BETA"/>
    <property type="match status" value="1"/>
</dbReference>
<dbReference type="Proteomes" id="UP001211173">
    <property type="component" value="Unassembled WGS sequence"/>
</dbReference>
<evidence type="ECO:0000259" key="11">
    <source>
        <dbReference type="Pfam" id="PF02767"/>
    </source>
</evidence>
<dbReference type="GO" id="GO:0008408">
    <property type="term" value="F:3'-5' exonuclease activity"/>
    <property type="evidence" value="ECO:0007669"/>
    <property type="project" value="InterPro"/>
</dbReference>
<dbReference type="InterPro" id="IPR022637">
    <property type="entry name" value="DNA_polIII_beta_cen"/>
</dbReference>
<evidence type="ECO:0000256" key="4">
    <source>
        <dbReference type="ARBA" id="ARBA00022679"/>
    </source>
</evidence>
<dbReference type="SUPFAM" id="SSF55979">
    <property type="entry name" value="DNA clamp"/>
    <property type="match status" value="2"/>
</dbReference>
<evidence type="ECO:0000256" key="6">
    <source>
        <dbReference type="ARBA" id="ARBA00022705"/>
    </source>
</evidence>
<dbReference type="GO" id="GO:0006271">
    <property type="term" value="P:DNA strand elongation involved in DNA replication"/>
    <property type="evidence" value="ECO:0007669"/>
    <property type="project" value="TreeGrafter"/>
</dbReference>
<evidence type="ECO:0000256" key="1">
    <source>
        <dbReference type="ARBA" id="ARBA00004496"/>
    </source>
</evidence>
<dbReference type="SMART" id="SM00480">
    <property type="entry name" value="POL3Bc"/>
    <property type="match status" value="1"/>
</dbReference>